<evidence type="ECO:0000259" key="1">
    <source>
        <dbReference type="Pfam" id="PF08349"/>
    </source>
</evidence>
<dbReference type="EMBL" id="DSFP01000070">
    <property type="protein sequence ID" value="HEW46678.1"/>
    <property type="molecule type" value="Genomic_DNA"/>
</dbReference>
<protein>
    <submittedName>
        <fullName evidence="2">DUF1722 domain-containing protein</fullName>
    </submittedName>
</protein>
<name>A0A7C2V4F3_9AQUI</name>
<accession>A0A7C2V4F3</accession>
<dbReference type="Pfam" id="PF08349">
    <property type="entry name" value="DUF1722"/>
    <property type="match status" value="1"/>
</dbReference>
<proteinExistence type="predicted"/>
<dbReference type="InterPro" id="IPR007553">
    <property type="entry name" value="2-thiour_desulf"/>
</dbReference>
<dbReference type="Pfam" id="PF04463">
    <property type="entry name" value="2-thiour_desulf"/>
    <property type="match status" value="1"/>
</dbReference>
<feature type="domain" description="DUF1722" evidence="1">
    <location>
        <begin position="187"/>
        <end position="302"/>
    </location>
</feature>
<comment type="caution">
    <text evidence="2">The sequence shown here is derived from an EMBL/GenBank/DDBJ whole genome shotgun (WGS) entry which is preliminary data.</text>
</comment>
<dbReference type="InterPro" id="IPR013560">
    <property type="entry name" value="DUF1722"/>
</dbReference>
<sequence length="308" mass="35897">MLTFQRPKLVLSRCFFDHVRYDGGIIIDPFVEKLKSYVDVITVCPEMDIGLGTPRQRIIVLKEAKGRKLFQPETGKDLTATMEDFANKFLLNLEEVDGFLLKSKSPSCGVGTTKLYEGDKVIGRTYGMFAQKVKENLPYIPLEDEGRLNDRRIREHFLTRVYAFADLRRLKHSFSSKALVEFHSSYKYLLMTYNQSALKKLGQIVSRVGKEPEKALKAYEEVFRSAFSKMPSPSKHANTLLHILGHISRRLNSMEKKHIIHLIQKVKHGRISYRLVVEIIRNIAYRYEEKYLLKQRYFDPFPEELLED</sequence>
<evidence type="ECO:0000313" key="2">
    <source>
        <dbReference type="EMBL" id="HEW46678.1"/>
    </source>
</evidence>
<gene>
    <name evidence="2" type="ORF">ENO47_08480</name>
</gene>
<reference evidence="2" key="1">
    <citation type="journal article" date="2020" name="mSystems">
        <title>Genome- and Community-Level Interaction Insights into Carbon Utilization and Element Cycling Functions of Hydrothermarchaeota in Hydrothermal Sediment.</title>
        <authorList>
            <person name="Zhou Z."/>
            <person name="Liu Y."/>
            <person name="Xu W."/>
            <person name="Pan J."/>
            <person name="Luo Z.H."/>
            <person name="Li M."/>
        </authorList>
    </citation>
    <scope>NUCLEOTIDE SEQUENCE [LARGE SCALE GENOMIC DNA]</scope>
    <source>
        <strain evidence="2">SpSt-132</strain>
    </source>
</reference>
<dbReference type="AlphaFoldDB" id="A0A7C2V4F3"/>
<dbReference type="PANTHER" id="PTHR30087:SF0">
    <property type="entry name" value="INNER MEMBRANE PROTEIN"/>
    <property type="match status" value="1"/>
</dbReference>
<organism evidence="2">
    <name type="scientific">Hydrogenobacter sp</name>
    <dbReference type="NCBI Taxonomy" id="2152829"/>
    <lineage>
        <taxon>Bacteria</taxon>
        <taxon>Pseudomonadati</taxon>
        <taxon>Aquificota</taxon>
        <taxon>Aquificia</taxon>
        <taxon>Aquificales</taxon>
        <taxon>Aquificaceae</taxon>
        <taxon>Hydrogenobacter</taxon>
    </lineage>
</organism>
<dbReference type="PANTHER" id="PTHR30087">
    <property type="entry name" value="INNER MEMBRANE PROTEIN"/>
    <property type="match status" value="1"/>
</dbReference>